<dbReference type="InterPro" id="IPR024779">
    <property type="entry name" value="2OGFeDO_JBP1/TET_oxygenase_dom"/>
</dbReference>
<evidence type="ECO:0000256" key="2">
    <source>
        <dbReference type="ARBA" id="ARBA00004286"/>
    </source>
</evidence>
<evidence type="ECO:0000256" key="17">
    <source>
        <dbReference type="ARBA" id="ARBA00023002"/>
    </source>
</evidence>
<dbReference type="GO" id="GO:0070579">
    <property type="term" value="F:DNA 5-methylcytosine dioxygenase activity"/>
    <property type="evidence" value="ECO:0007669"/>
    <property type="project" value="UniProtKB-UniRule"/>
</dbReference>
<comment type="cofactor">
    <cofactor evidence="26">
        <name>Fe(2+)</name>
        <dbReference type="ChEBI" id="CHEBI:29033"/>
    </cofactor>
    <text evidence="26">Binds 1 Fe(2+) ion per subunit.</text>
</comment>
<evidence type="ECO:0000256" key="20">
    <source>
        <dbReference type="ARBA" id="ARBA00023242"/>
    </source>
</evidence>
<reference evidence="30" key="2">
    <citation type="journal article" date="2013" name="Nat. Commun.">
        <title>Genome of the Chinese tree shrew.</title>
        <authorList>
            <person name="Fan Y."/>
            <person name="Huang Z.Y."/>
            <person name="Cao C.C."/>
            <person name="Chen C.S."/>
            <person name="Chen Y.X."/>
            <person name="Fan D.D."/>
            <person name="He J."/>
            <person name="Hou H.L."/>
            <person name="Hu L."/>
            <person name="Hu X.T."/>
            <person name="Jiang X.T."/>
            <person name="Lai R."/>
            <person name="Lang Y.S."/>
            <person name="Liang B."/>
            <person name="Liao S.G."/>
            <person name="Mu D."/>
            <person name="Ma Y.Y."/>
            <person name="Niu Y.Y."/>
            <person name="Sun X.Q."/>
            <person name="Xia J.Q."/>
            <person name="Xiao J."/>
            <person name="Xiong Z.Q."/>
            <person name="Xu L."/>
            <person name="Yang L."/>
            <person name="Zhang Y."/>
            <person name="Zhao W."/>
            <person name="Zhao X.D."/>
            <person name="Zheng Y.T."/>
            <person name="Zhou J.M."/>
            <person name="Zhu Y.B."/>
            <person name="Zhang G.J."/>
            <person name="Wang J."/>
            <person name="Yao Y.G."/>
        </authorList>
    </citation>
    <scope>NUCLEOTIDE SEQUENCE [LARGE SCALE GENOMIC DNA]</scope>
</reference>
<evidence type="ECO:0000313" key="30">
    <source>
        <dbReference type="Proteomes" id="UP000011518"/>
    </source>
</evidence>
<feature type="domain" description="CXXC-type" evidence="28">
    <location>
        <begin position="408"/>
        <end position="448"/>
    </location>
</feature>
<evidence type="ECO:0000256" key="25">
    <source>
        <dbReference type="PROSITE-ProRule" id="PRU00509"/>
    </source>
</evidence>
<keyword evidence="18 26" id="KW-0408">Iron</keyword>
<dbReference type="FunFam" id="3.40.50.300:FF:000461">
    <property type="entry name" value="Deoxycytidine kinase"/>
    <property type="match status" value="1"/>
</dbReference>
<evidence type="ECO:0000256" key="19">
    <source>
        <dbReference type="ARBA" id="ARBA00023125"/>
    </source>
</evidence>
<keyword evidence="10" id="KW-0547">Nucleotide-binding</keyword>
<comment type="function">
    <text evidence="26">Dioxygenase that catalyzes the conversion of the modified genomic base 5-methylcytosine (5mC) into 5-hydroxymethylcytosine (5hmC) and plays a key role in epigenetic chromatin reprogramming during embryonic development.</text>
</comment>
<evidence type="ECO:0000256" key="13">
    <source>
        <dbReference type="ARBA" id="ARBA00022833"/>
    </source>
</evidence>
<feature type="compositionally biased region" description="Basic and acidic residues" evidence="27">
    <location>
        <begin position="1646"/>
        <end position="1669"/>
    </location>
</feature>
<feature type="compositionally biased region" description="Polar residues" evidence="27">
    <location>
        <begin position="955"/>
        <end position="971"/>
    </location>
</feature>
<feature type="region of interest" description="Disordered" evidence="27">
    <location>
        <begin position="578"/>
        <end position="616"/>
    </location>
</feature>
<dbReference type="PROSITE" id="PS51058">
    <property type="entry name" value="ZF_CXXC"/>
    <property type="match status" value="1"/>
</dbReference>
<feature type="region of interest" description="Disordered" evidence="27">
    <location>
        <begin position="1881"/>
        <end position="1923"/>
    </location>
</feature>
<dbReference type="Pfam" id="PF12851">
    <property type="entry name" value="Tet_JBP"/>
    <property type="match status" value="1"/>
</dbReference>
<feature type="region of interest" description="Disordered" evidence="27">
    <location>
        <begin position="1"/>
        <end position="27"/>
    </location>
</feature>
<dbReference type="InterPro" id="IPR027417">
    <property type="entry name" value="P-loop_NTPase"/>
</dbReference>
<evidence type="ECO:0000256" key="10">
    <source>
        <dbReference type="ARBA" id="ARBA00022741"/>
    </source>
</evidence>
<dbReference type="GO" id="GO:0005524">
    <property type="term" value="F:ATP binding"/>
    <property type="evidence" value="ECO:0007669"/>
    <property type="project" value="UniProtKB-KW"/>
</dbReference>
<feature type="region of interest" description="Disordered" evidence="27">
    <location>
        <begin position="737"/>
        <end position="756"/>
    </location>
</feature>
<feature type="region of interest" description="Disordered" evidence="27">
    <location>
        <begin position="670"/>
        <end position="693"/>
    </location>
</feature>
<dbReference type="FunCoup" id="L9KNJ1">
    <property type="interactions" value="2017"/>
</dbReference>
<dbReference type="GO" id="GO:0141166">
    <property type="term" value="P:chromosomal 5-methylcytosine DNA demethylation pathway"/>
    <property type="evidence" value="ECO:0007669"/>
    <property type="project" value="UniProtKB-UniRule"/>
</dbReference>
<dbReference type="GO" id="GO:0004136">
    <property type="term" value="F:deoxyadenosine kinase activity"/>
    <property type="evidence" value="ECO:0007669"/>
    <property type="project" value="UniProtKB-EC"/>
</dbReference>
<feature type="region of interest" description="Disordered" evidence="27">
    <location>
        <begin position="2299"/>
        <end position="2326"/>
    </location>
</feature>
<keyword evidence="11 25" id="KW-0863">Zinc-finger</keyword>
<keyword evidence="16 26" id="KW-0223">Dioxygenase</keyword>
<feature type="compositionally biased region" description="Pro residues" evidence="27">
    <location>
        <begin position="858"/>
        <end position="870"/>
    </location>
</feature>
<evidence type="ECO:0000256" key="22">
    <source>
        <dbReference type="ARBA" id="ARBA00047840"/>
    </source>
</evidence>
<dbReference type="GO" id="GO:0005634">
    <property type="term" value="C:nucleus"/>
    <property type="evidence" value="ECO:0007669"/>
    <property type="project" value="UniProtKB-UniRule"/>
</dbReference>
<evidence type="ECO:0000256" key="7">
    <source>
        <dbReference type="ARBA" id="ARBA00022473"/>
    </source>
</evidence>
<dbReference type="PANTHER" id="PTHR23358">
    <property type="entry name" value="METHYLCYTOSINE DIOXYGENASE TET"/>
    <property type="match status" value="1"/>
</dbReference>
<protein>
    <recommendedName>
        <fullName evidence="26">Methylcytosine dioxygenase TET</fullName>
        <ecNumber evidence="26">1.14.11.80</ecNumber>
    </recommendedName>
</protein>
<comment type="catalytic activity">
    <reaction evidence="24 26">
        <text>a 5-hydroxymethyl-2'-deoxycytidine in DNA + 2-oxoglutarate + O2 = a 5-formyl-2'-deoxycytidine in DNA + succinate + CO2 + H2O</text>
        <dbReference type="Rhea" id="RHEA:53828"/>
        <dbReference type="Rhea" id="RHEA-COMP:13315"/>
        <dbReference type="Rhea" id="RHEA-COMP:13656"/>
        <dbReference type="ChEBI" id="CHEBI:15377"/>
        <dbReference type="ChEBI" id="CHEBI:15379"/>
        <dbReference type="ChEBI" id="CHEBI:16526"/>
        <dbReference type="ChEBI" id="CHEBI:16810"/>
        <dbReference type="ChEBI" id="CHEBI:30031"/>
        <dbReference type="ChEBI" id="CHEBI:136731"/>
        <dbReference type="ChEBI" id="CHEBI:137731"/>
        <dbReference type="EC" id="1.14.11.80"/>
    </reaction>
</comment>
<feature type="region of interest" description="Disordered" evidence="27">
    <location>
        <begin position="495"/>
        <end position="523"/>
    </location>
</feature>
<evidence type="ECO:0000256" key="18">
    <source>
        <dbReference type="ARBA" id="ARBA00023004"/>
    </source>
</evidence>
<comment type="catalytic activity">
    <reaction evidence="23">
        <text>2'-deoxyadenosine + ATP = dAMP + ADP + H(+)</text>
        <dbReference type="Rhea" id="RHEA:23452"/>
        <dbReference type="ChEBI" id="CHEBI:15378"/>
        <dbReference type="ChEBI" id="CHEBI:17256"/>
        <dbReference type="ChEBI" id="CHEBI:30616"/>
        <dbReference type="ChEBI" id="CHEBI:58245"/>
        <dbReference type="ChEBI" id="CHEBI:456216"/>
        <dbReference type="EC" id="2.7.1.76"/>
    </reaction>
</comment>
<dbReference type="GO" id="GO:0040029">
    <property type="term" value="P:epigenetic regulation of gene expression"/>
    <property type="evidence" value="ECO:0007669"/>
    <property type="project" value="InterPro"/>
</dbReference>
<evidence type="ECO:0000256" key="9">
    <source>
        <dbReference type="ARBA" id="ARBA00022723"/>
    </source>
</evidence>
<dbReference type="GO" id="GO:0045944">
    <property type="term" value="P:positive regulation of transcription by RNA polymerase II"/>
    <property type="evidence" value="ECO:0007669"/>
    <property type="project" value="TreeGrafter"/>
</dbReference>
<comment type="similarity">
    <text evidence="3">Belongs to the DCK/DGK family.</text>
</comment>
<keyword evidence="20" id="KW-0539">Nucleus</keyword>
<gene>
    <name evidence="29" type="ORF">TREES_T100006687</name>
</gene>
<feature type="region of interest" description="Disordered" evidence="27">
    <location>
        <begin position="812"/>
        <end position="903"/>
    </location>
</feature>
<dbReference type="InterPro" id="IPR040175">
    <property type="entry name" value="TET1/2/3"/>
</dbReference>
<comment type="subcellular location">
    <subcellularLocation>
        <location evidence="2">Chromosome</location>
    </subcellularLocation>
    <subcellularLocation>
        <location evidence="1">Nucleus</location>
    </subcellularLocation>
</comment>
<evidence type="ECO:0000256" key="6">
    <source>
        <dbReference type="ARBA" id="ARBA00022454"/>
    </source>
</evidence>
<comment type="subunit">
    <text evidence="5">Homodimer.</text>
</comment>
<dbReference type="InterPro" id="IPR046942">
    <property type="entry name" value="TET_oxygenase"/>
</dbReference>
<keyword evidence="19" id="KW-0238">DNA-binding</keyword>
<keyword evidence="6" id="KW-0158">Chromosome</keyword>
<evidence type="ECO:0000313" key="29">
    <source>
        <dbReference type="EMBL" id="ELW64014.1"/>
    </source>
</evidence>
<evidence type="ECO:0000256" key="3">
    <source>
        <dbReference type="ARBA" id="ARBA00007420"/>
    </source>
</evidence>
<dbReference type="EC" id="1.14.11.80" evidence="26"/>
<keyword evidence="30" id="KW-1185">Reference proteome</keyword>
<dbReference type="InterPro" id="IPR002857">
    <property type="entry name" value="Znf_CXXC"/>
</dbReference>
<evidence type="ECO:0000256" key="1">
    <source>
        <dbReference type="ARBA" id="ARBA00004123"/>
    </source>
</evidence>
<dbReference type="CDD" id="cd01673">
    <property type="entry name" value="dNK"/>
    <property type="match status" value="1"/>
</dbReference>
<keyword evidence="17 26" id="KW-0560">Oxidoreductase</keyword>
<sequence length="2326" mass="253106">MVLLKHRGNREGPPSRPVQPRPFPAGDLLTSKARRSAGTAVPGAEVLSEEVIAAEAVGGMAAGRSFLRRLRAPFSLMAQRPLEGAPFSRALHAGRGPRRLSIEGNIAVGKSTFVKLLTKTYPEWHVATEPVATWQDIQAAGTQKAGTTQSLGNLLDMMYREPTRWSYTFQTFSFMSRLKVQLEPFPERFLQATMPVQIFERSVYSDRYIFAKNLFENGSLSDIEWHIYQDWHSFLLREFASRLILHGFIYLQATPQVCLKRLHQRAREEEKGIELAYLEQLHGQHEAWLVHKTTALHCEAVLNIPVLVLDVNDDFSEEVTKQEELLRKERGICWCFCRLREAGLWFCPGTYAPTSGNIMSQFQVPLAVQPDLPGLYDFPQGQVMVGGFQGPGLPMAASEPQLRAGGDGRKKRKRCGTCEPCRRLENCGACTSCTNRRTHQICKLRKCEVLKKKVGLLKEVGEEDACWLNKAGSGLQFRARHCPCYCQDESGVRERERQSGSGNPSSVCPTEAQSAIFDPGGEQSVPTHALKKLAIALLDLLTAERPRSDVQGVDARRLGWPTGSELSPVDGPVPGQMDSGPVYHGDSRQLSASGAPVNGAREPAGPSLLGAGGPWRVDQKPDWDAASGPAHTARLEDAHDLVAFSAVAEAVSSYGALSTRLYETFNREMSREAGNNSSRGPRPGPEGCSAGSEDLDTLQTALALARHGMKPPNCNCDGPECPDYLEWLEGKIKSVVSEGGEERPRLPATLPPGETGLPVPSARPLLSSEVPQIPPPEGLPLSQSALSIAKEKNISLQTAIAIEALTQLSSALPQPSHSTSQASCPLPEALSPPTPFRSPQSYLRAPSWPVAPPEEHPPFAPDSPAFPPATPRTEFPEAWGTDTPPATPRSSWPMPRPSPDPMAELEQLLGSASDYIQSVFKRPEALPTKPKVKVEAPSSSPAPPASPILPREAPTPSSEPDTHQKAQTALQQHLHHKRSLFLEQAHDTAFPASSEPPGPGWWAPTSSPAPRPPDRPPKEKKKKPLTPAGGPVGTEKAAPGIKPSVRKPIQIKKSRPREAQPLFPPLRQIVLEGLRPPASEEVQTHPPAPLPASQGSAVPLPTEPSLALFAPSPSGDSLLPPTQEMRSPSPMATLQPGSTGPLPPADDKLEELIRQFEAEFGDSFGLPGPPSVPIQDPENQPTCLPAPESPFATRSPKQIKIESSGAVTVLSTTCFHSEEGGQEATPTKAENPLTPTLSGFLESPLKYLDTPTKSLLDTPAKRAQAEFPTCDCVEQIVEKDEGPYYTHLGSGPTVASIRELMEERGDDDESAHVRECRESDRNWCTEHTVLAVSTEADSRLPHIHMYGEKGKAIRIEKVIYTGKEGKSSRGCPIAKWVIRRHTLEEKLLCLVRHRAGHHCQNAVIVILILAWEGIPRSLGDTLYQELTDTLRKYGNPTSRRCGLNDDRTCACQGKDPNTCGASFSFGCSWSMYFNGCKYARSKTPRKFRLVGDNPKEEEVLRKSFQDLATEVAPLYKRLAPQAYQNQVTNEEIAIDCRLGLKEGRPFSGVTACMDFCAHAHKDQHNLYNGCTVVCTLTKEDNRCVGKIPEDEQLHVLPLYKMASTDEFGSEENQNAKVGSGAIQVLTAFPREVRRLPEPAKSCRQRQPVEARKAAEEKKKMQKEKLSTPEKIKQEALELAGISTDPGLSLKGGLSQQGLKSSLKVEPQSHFSSFKYSGNAVVESYSVLGNCRPSDPYSVSSVYSYHSYYAQPSLTSVNGFHSKYALPSFGYYGFPSSSPVFPSQFLGPGAWGHSGSSGSFEKKPDLHALHSSLSPAYGGAEFAELPGQAVPTDTHHPTPHHQQPAYPGPKEYLLPKAPQILPASRDPSPFAQSSNCFNRSIKQEPVDPLAQAESVPRDPGKMGKTPLPEASQNGGPNHLWGQYSGGPSLSPKRTNSVGGSWGVFPPGESATIVPDKLSSLGASCLTPSHFPDGQWGLFAGEGQQSAAHPGGRLRGKPWSPCKFGNSTSALAGSSLTEKPWGVGAGDFTSTLKSGSGFQRKLWNPMKGEEGRIPTPGASQLDKAWQSFGVPLGSSEKLFGALKSEEKLWDPFSLEEGTAEEPPNKGAVKEEKGAEEEEEELWSDSEHNFLDENIGGVAVAPAHGSILIECARRELHATTPLKKPNRCHPTRISLVFYQHKNLNQPNHGLALWEAKMKQLAERARARQEEAARLGLGQQEAKLYGKKRKWGGAMVAEPQQKEKKGVVPTRQALAVPNDSAGTLHIAISSGDCSGKGNSELRREKREECKSEKAIPSTFFLLETSDEPVSETANTVVSEDLSNTPHALGH</sequence>
<keyword evidence="14" id="KW-0067">ATP-binding</keyword>
<dbReference type="SUPFAM" id="SSF52540">
    <property type="entry name" value="P-loop containing nucleoside triphosphate hydrolases"/>
    <property type="match status" value="1"/>
</dbReference>
<keyword evidence="8" id="KW-0808">Transferase</keyword>
<dbReference type="GO" id="GO:0004138">
    <property type="term" value="F:deoxyguanosine kinase activity"/>
    <property type="evidence" value="ECO:0007669"/>
    <property type="project" value="UniProtKB-EC"/>
</dbReference>
<reference evidence="30" key="1">
    <citation type="submission" date="2012-07" db="EMBL/GenBank/DDBJ databases">
        <title>Genome of the Chinese tree shrew, a rising model animal genetically related to primates.</title>
        <authorList>
            <person name="Zhang G."/>
            <person name="Fan Y."/>
            <person name="Yao Y."/>
            <person name="Huang Z."/>
        </authorList>
    </citation>
    <scope>NUCLEOTIDE SEQUENCE [LARGE SCALE GENOMIC DNA]</scope>
</reference>
<evidence type="ECO:0000256" key="21">
    <source>
        <dbReference type="ARBA" id="ARBA00047656"/>
    </source>
</evidence>
<dbReference type="InParanoid" id="L9KNJ1"/>
<evidence type="ECO:0000256" key="23">
    <source>
        <dbReference type="ARBA" id="ARBA00048675"/>
    </source>
</evidence>
<dbReference type="InterPro" id="IPR031314">
    <property type="entry name" value="DNK_dom"/>
</dbReference>
<dbReference type="GO" id="GO:0005694">
    <property type="term" value="C:chromosome"/>
    <property type="evidence" value="ECO:0007669"/>
    <property type="project" value="UniProtKB-SubCell"/>
</dbReference>
<evidence type="ECO:0000256" key="27">
    <source>
        <dbReference type="SAM" id="MobiDB-lite"/>
    </source>
</evidence>
<evidence type="ECO:0000256" key="8">
    <source>
        <dbReference type="ARBA" id="ARBA00022679"/>
    </source>
</evidence>
<comment type="catalytic activity">
    <reaction evidence="22 26">
        <text>a 5-formyl-2'-deoxycytidine in DNA + 2-oxoglutarate + O2 = a 5-carboxyl-2'-deoxycytidine in DNA + succinate + CO2 + H(+)</text>
        <dbReference type="Rhea" id="RHEA:53832"/>
        <dbReference type="Rhea" id="RHEA-COMP:13656"/>
        <dbReference type="Rhea" id="RHEA-COMP:13657"/>
        <dbReference type="ChEBI" id="CHEBI:15378"/>
        <dbReference type="ChEBI" id="CHEBI:15379"/>
        <dbReference type="ChEBI" id="CHEBI:16526"/>
        <dbReference type="ChEBI" id="CHEBI:16810"/>
        <dbReference type="ChEBI" id="CHEBI:30031"/>
        <dbReference type="ChEBI" id="CHEBI:137731"/>
        <dbReference type="ChEBI" id="CHEBI:137732"/>
        <dbReference type="EC" id="1.14.11.80"/>
    </reaction>
</comment>
<feature type="compositionally biased region" description="Polar residues" evidence="27">
    <location>
        <begin position="812"/>
        <end position="823"/>
    </location>
</feature>
<evidence type="ECO:0000259" key="28">
    <source>
        <dbReference type="PROSITE" id="PS51058"/>
    </source>
</evidence>
<name>L9KNJ1_TUPCH</name>
<feature type="compositionally biased region" description="Polar residues" evidence="27">
    <location>
        <begin position="2307"/>
        <end position="2326"/>
    </location>
</feature>
<comment type="catalytic activity">
    <reaction evidence="21">
        <text>2'-deoxyguanosine + ATP = dGMP + ADP + H(+)</text>
        <dbReference type="Rhea" id="RHEA:19201"/>
        <dbReference type="ChEBI" id="CHEBI:15378"/>
        <dbReference type="ChEBI" id="CHEBI:17172"/>
        <dbReference type="ChEBI" id="CHEBI:30616"/>
        <dbReference type="ChEBI" id="CHEBI:57673"/>
        <dbReference type="ChEBI" id="CHEBI:456216"/>
        <dbReference type="EC" id="2.7.1.113"/>
    </reaction>
</comment>
<dbReference type="Pfam" id="PF01712">
    <property type="entry name" value="dNK"/>
    <property type="match status" value="1"/>
</dbReference>
<evidence type="ECO:0000256" key="12">
    <source>
        <dbReference type="ARBA" id="ARBA00022777"/>
    </source>
</evidence>
<comment type="similarity">
    <text evidence="4 26">Belongs to the TET family.</text>
</comment>
<feature type="region of interest" description="Disordered" evidence="27">
    <location>
        <begin position="2092"/>
        <end position="2114"/>
    </location>
</feature>
<keyword evidence="12" id="KW-0418">Kinase</keyword>
<feature type="region of interest" description="Disordered" evidence="27">
    <location>
        <begin position="920"/>
        <end position="1064"/>
    </location>
</feature>
<organism evidence="29 30">
    <name type="scientific">Tupaia chinensis</name>
    <name type="common">Chinese tree shrew</name>
    <name type="synonym">Tupaia belangeri chinensis</name>
    <dbReference type="NCBI Taxonomy" id="246437"/>
    <lineage>
        <taxon>Eukaryota</taxon>
        <taxon>Metazoa</taxon>
        <taxon>Chordata</taxon>
        <taxon>Craniata</taxon>
        <taxon>Vertebrata</taxon>
        <taxon>Euteleostomi</taxon>
        <taxon>Mammalia</taxon>
        <taxon>Eutheria</taxon>
        <taxon>Euarchontoglires</taxon>
        <taxon>Scandentia</taxon>
        <taxon>Tupaiidae</taxon>
        <taxon>Tupaia</taxon>
    </lineage>
</organism>
<dbReference type="GO" id="GO:0003677">
    <property type="term" value="F:DNA binding"/>
    <property type="evidence" value="ECO:0007669"/>
    <property type="project" value="InterPro"/>
</dbReference>
<feature type="compositionally biased region" description="Pro residues" evidence="27">
    <location>
        <begin position="14"/>
        <end position="23"/>
    </location>
</feature>
<keyword evidence="9 26" id="KW-0479">Metal-binding</keyword>
<accession>L9KNJ1</accession>
<evidence type="ECO:0000256" key="11">
    <source>
        <dbReference type="ARBA" id="ARBA00022771"/>
    </source>
</evidence>
<feature type="region of interest" description="Disordered" evidence="27">
    <location>
        <begin position="1638"/>
        <end position="1669"/>
    </location>
</feature>
<keyword evidence="15" id="KW-0156">Chromatin regulator</keyword>
<feature type="region of interest" description="Disordered" evidence="27">
    <location>
        <begin position="1077"/>
        <end position="1150"/>
    </location>
</feature>
<comment type="cofactor">
    <cofactor evidence="26">
        <name>Zn(2+)</name>
        <dbReference type="ChEBI" id="CHEBI:29105"/>
    </cofactor>
    <text evidence="26">The zinc ions have a structural role.</text>
</comment>
<evidence type="ECO:0000256" key="14">
    <source>
        <dbReference type="ARBA" id="ARBA00022840"/>
    </source>
</evidence>
<feature type="compositionally biased region" description="Polar residues" evidence="27">
    <location>
        <begin position="1124"/>
        <end position="1138"/>
    </location>
</feature>
<dbReference type="Gene3D" id="3.40.50.300">
    <property type="entry name" value="P-loop containing nucleotide triphosphate hydrolases"/>
    <property type="match status" value="1"/>
</dbReference>
<comment type="catalytic activity">
    <reaction evidence="26">
        <text>a 5-methyl-2'-deoxycytidine in DNA + 2-oxoglutarate + O2 = a 5-hydroxymethyl-2'-deoxycytidine in DNA + succinate + CO2</text>
        <dbReference type="Rhea" id="RHEA:52636"/>
        <dbReference type="Rhea" id="RHEA-COMP:11370"/>
        <dbReference type="Rhea" id="RHEA-COMP:13315"/>
        <dbReference type="ChEBI" id="CHEBI:15379"/>
        <dbReference type="ChEBI" id="CHEBI:16526"/>
        <dbReference type="ChEBI" id="CHEBI:16810"/>
        <dbReference type="ChEBI" id="CHEBI:30031"/>
        <dbReference type="ChEBI" id="CHEBI:85454"/>
        <dbReference type="ChEBI" id="CHEBI:136731"/>
        <dbReference type="EC" id="1.14.11.80"/>
    </reaction>
</comment>
<dbReference type="GO" id="GO:0008270">
    <property type="term" value="F:zinc ion binding"/>
    <property type="evidence" value="ECO:0007669"/>
    <property type="project" value="UniProtKB-UniRule"/>
</dbReference>
<dbReference type="eggNOG" id="ENOG502QURD">
    <property type="taxonomic scope" value="Eukaryota"/>
</dbReference>
<dbReference type="SMART" id="SM01333">
    <property type="entry name" value="Tet_JBP"/>
    <property type="match status" value="1"/>
</dbReference>
<evidence type="ECO:0000256" key="26">
    <source>
        <dbReference type="RuleBase" id="RU367064"/>
    </source>
</evidence>
<evidence type="ECO:0000256" key="24">
    <source>
        <dbReference type="ARBA" id="ARBA00049431"/>
    </source>
</evidence>
<dbReference type="PANTHER" id="PTHR23358:SF4">
    <property type="entry name" value="METHYLCYTOSINE DIOXYGENASE TET3"/>
    <property type="match status" value="1"/>
</dbReference>
<dbReference type="Proteomes" id="UP000011518">
    <property type="component" value="Unassembled WGS sequence"/>
</dbReference>
<dbReference type="CDD" id="cd18897">
    <property type="entry name" value="TET3"/>
    <property type="match status" value="1"/>
</dbReference>
<evidence type="ECO:0000256" key="16">
    <source>
        <dbReference type="ARBA" id="ARBA00022964"/>
    </source>
</evidence>
<evidence type="ECO:0000256" key="5">
    <source>
        <dbReference type="ARBA" id="ARBA00011738"/>
    </source>
</evidence>
<keyword evidence="7" id="KW-0217">Developmental protein</keyword>
<evidence type="ECO:0000256" key="15">
    <source>
        <dbReference type="ARBA" id="ARBA00022853"/>
    </source>
</evidence>
<feature type="compositionally biased region" description="Polar residues" evidence="27">
    <location>
        <begin position="499"/>
        <end position="513"/>
    </location>
</feature>
<proteinExistence type="inferred from homology"/>
<evidence type="ECO:0000256" key="4">
    <source>
        <dbReference type="ARBA" id="ARBA00007502"/>
    </source>
</evidence>
<feature type="region of interest" description="Disordered" evidence="27">
    <location>
        <begin position="1826"/>
        <end position="1852"/>
    </location>
</feature>
<dbReference type="EMBL" id="KB320756">
    <property type="protein sequence ID" value="ELW64014.1"/>
    <property type="molecule type" value="Genomic_DNA"/>
</dbReference>
<keyword evidence="13 26" id="KW-0862">Zinc</keyword>
<dbReference type="STRING" id="246437.L9KNJ1"/>